<dbReference type="AlphaFoldDB" id="A0A4R0R7M7"/>
<evidence type="ECO:0000313" key="2">
    <source>
        <dbReference type="EMBL" id="TCD63660.1"/>
    </source>
</evidence>
<accession>A0A4R0R7M7</accession>
<organism evidence="2 3">
    <name type="scientific">Steccherinum ochraceum</name>
    <dbReference type="NCBI Taxonomy" id="92696"/>
    <lineage>
        <taxon>Eukaryota</taxon>
        <taxon>Fungi</taxon>
        <taxon>Dikarya</taxon>
        <taxon>Basidiomycota</taxon>
        <taxon>Agaricomycotina</taxon>
        <taxon>Agaricomycetes</taxon>
        <taxon>Polyporales</taxon>
        <taxon>Steccherinaceae</taxon>
        <taxon>Steccherinum</taxon>
    </lineage>
</organism>
<name>A0A4R0R7M7_9APHY</name>
<dbReference type="OrthoDB" id="3178264at2759"/>
<evidence type="ECO:0000313" key="3">
    <source>
        <dbReference type="Proteomes" id="UP000292702"/>
    </source>
</evidence>
<proteinExistence type="predicted"/>
<keyword evidence="1" id="KW-0732">Signal</keyword>
<feature type="signal peptide" evidence="1">
    <location>
        <begin position="1"/>
        <end position="22"/>
    </location>
</feature>
<evidence type="ECO:0000256" key="1">
    <source>
        <dbReference type="SAM" id="SignalP"/>
    </source>
</evidence>
<dbReference type="STRING" id="92696.A0A4R0R7M7"/>
<feature type="chain" id="PRO_5020392506" description="Cell wall mannoprotein 1" evidence="1">
    <location>
        <begin position="23"/>
        <end position="154"/>
    </location>
</feature>
<sequence>MFTSFSASFCAIVALSAAVVSAAPPQLSARQVGDLQCNIDRVKTVGSVIQALVTTRNLTQQLSSDSVNSAHVADITGGLNQVQDGIAVIVGAIFDGQKAPNEARTEVGDGLSTAFDAASNITSTDPAVVANVDQLKTELQAASFAGDNVVDECH</sequence>
<dbReference type="Proteomes" id="UP000292702">
    <property type="component" value="Unassembled WGS sequence"/>
</dbReference>
<dbReference type="EMBL" id="RWJN01000283">
    <property type="protein sequence ID" value="TCD63660.1"/>
    <property type="molecule type" value="Genomic_DNA"/>
</dbReference>
<gene>
    <name evidence="2" type="ORF">EIP91_005140</name>
</gene>
<protein>
    <recommendedName>
        <fullName evidence="4">Cell wall mannoprotein 1</fullName>
    </recommendedName>
</protein>
<comment type="caution">
    <text evidence="2">The sequence shown here is derived from an EMBL/GenBank/DDBJ whole genome shotgun (WGS) entry which is preliminary data.</text>
</comment>
<keyword evidence="3" id="KW-1185">Reference proteome</keyword>
<reference evidence="2 3" key="1">
    <citation type="submission" date="2018-11" db="EMBL/GenBank/DDBJ databases">
        <title>Genome assembly of Steccherinum ochraceum LE-BIN_3174, the white-rot fungus of the Steccherinaceae family (The Residual Polyporoid clade, Polyporales, Basidiomycota).</title>
        <authorList>
            <person name="Fedorova T.V."/>
            <person name="Glazunova O.A."/>
            <person name="Landesman E.O."/>
            <person name="Moiseenko K.V."/>
            <person name="Psurtseva N.V."/>
            <person name="Savinova O.S."/>
            <person name="Shakhova N.V."/>
            <person name="Tyazhelova T.V."/>
            <person name="Vasina D.V."/>
        </authorList>
    </citation>
    <scope>NUCLEOTIDE SEQUENCE [LARGE SCALE GENOMIC DNA]</scope>
    <source>
        <strain evidence="2 3">LE-BIN_3174</strain>
    </source>
</reference>
<evidence type="ECO:0008006" key="4">
    <source>
        <dbReference type="Google" id="ProtNLM"/>
    </source>
</evidence>